<dbReference type="Gene3D" id="1.25.40.10">
    <property type="entry name" value="Tetratricopeptide repeat domain"/>
    <property type="match status" value="2"/>
</dbReference>
<evidence type="ECO:0000256" key="2">
    <source>
        <dbReference type="ARBA" id="ARBA00022803"/>
    </source>
</evidence>
<dbReference type="OrthoDB" id="5984918at2759"/>
<evidence type="ECO:0000259" key="3">
    <source>
        <dbReference type="PROSITE" id="PS50011"/>
    </source>
</evidence>
<dbReference type="HOGENOM" id="CLU_449418_0_0_1"/>
<dbReference type="GO" id="GO:0004672">
    <property type="term" value="F:protein kinase activity"/>
    <property type="evidence" value="ECO:0007669"/>
    <property type="project" value="InterPro"/>
</dbReference>
<dbReference type="Pfam" id="PF00069">
    <property type="entry name" value="Pkinase"/>
    <property type="match status" value="1"/>
</dbReference>
<gene>
    <name evidence="4" type="ORF">TTHERM_00214670</name>
</gene>
<dbReference type="AlphaFoldDB" id="Q22N67"/>
<dbReference type="GO" id="GO:0005524">
    <property type="term" value="F:ATP binding"/>
    <property type="evidence" value="ECO:0007669"/>
    <property type="project" value="InterPro"/>
</dbReference>
<keyword evidence="4" id="KW-0808">Transferase</keyword>
<dbReference type="SUPFAM" id="SSF48452">
    <property type="entry name" value="TPR-like"/>
    <property type="match status" value="1"/>
</dbReference>
<dbReference type="InParanoid" id="Q22N67"/>
<accession>Q22N67</accession>
<evidence type="ECO:0000313" key="5">
    <source>
        <dbReference type="Proteomes" id="UP000009168"/>
    </source>
</evidence>
<dbReference type="Proteomes" id="UP000009168">
    <property type="component" value="Unassembled WGS sequence"/>
</dbReference>
<name>Q22N67_TETTS</name>
<dbReference type="SMART" id="SM00028">
    <property type="entry name" value="TPR"/>
    <property type="match status" value="3"/>
</dbReference>
<evidence type="ECO:0000313" key="4">
    <source>
        <dbReference type="EMBL" id="EAR86918.2"/>
    </source>
</evidence>
<keyword evidence="2" id="KW-0802">TPR repeat</keyword>
<dbReference type="InterPro" id="IPR011990">
    <property type="entry name" value="TPR-like_helical_dom_sf"/>
</dbReference>
<dbReference type="InterPro" id="IPR019734">
    <property type="entry name" value="TPR_rpt"/>
</dbReference>
<dbReference type="PANTHER" id="PTHR45641">
    <property type="entry name" value="TETRATRICOPEPTIDE REPEAT PROTEIN (AFU_ORTHOLOGUE AFUA_6G03870)"/>
    <property type="match status" value="1"/>
</dbReference>
<reference evidence="5" key="1">
    <citation type="journal article" date="2006" name="PLoS Biol.">
        <title>Macronuclear genome sequence of the ciliate Tetrahymena thermophila, a model eukaryote.</title>
        <authorList>
            <person name="Eisen J.A."/>
            <person name="Coyne R.S."/>
            <person name="Wu M."/>
            <person name="Wu D."/>
            <person name="Thiagarajan M."/>
            <person name="Wortman J.R."/>
            <person name="Badger J.H."/>
            <person name="Ren Q."/>
            <person name="Amedeo P."/>
            <person name="Jones K.M."/>
            <person name="Tallon L.J."/>
            <person name="Delcher A.L."/>
            <person name="Salzberg S.L."/>
            <person name="Silva J.C."/>
            <person name="Haas B.J."/>
            <person name="Majoros W.H."/>
            <person name="Farzad M."/>
            <person name="Carlton J.M."/>
            <person name="Smith R.K. Jr."/>
            <person name="Garg J."/>
            <person name="Pearlman R.E."/>
            <person name="Karrer K.M."/>
            <person name="Sun L."/>
            <person name="Manning G."/>
            <person name="Elde N.C."/>
            <person name="Turkewitz A.P."/>
            <person name="Asai D.J."/>
            <person name="Wilkes D.E."/>
            <person name="Wang Y."/>
            <person name="Cai H."/>
            <person name="Collins K."/>
            <person name="Stewart B.A."/>
            <person name="Lee S.R."/>
            <person name="Wilamowska K."/>
            <person name="Weinberg Z."/>
            <person name="Ruzzo W.L."/>
            <person name="Wloga D."/>
            <person name="Gaertig J."/>
            <person name="Frankel J."/>
            <person name="Tsao C.-C."/>
            <person name="Gorovsky M.A."/>
            <person name="Keeling P.J."/>
            <person name="Waller R.F."/>
            <person name="Patron N.J."/>
            <person name="Cherry J.M."/>
            <person name="Stover N.A."/>
            <person name="Krieger C.J."/>
            <person name="del Toro C."/>
            <person name="Ryder H.F."/>
            <person name="Williamson S.C."/>
            <person name="Barbeau R.A."/>
            <person name="Hamilton E.P."/>
            <person name="Orias E."/>
        </authorList>
    </citation>
    <scope>NUCLEOTIDE SEQUENCE [LARGE SCALE GENOMIC DNA]</scope>
    <source>
        <strain evidence="5">SB210</strain>
    </source>
</reference>
<dbReference type="PROSITE" id="PS50011">
    <property type="entry name" value="PROTEIN_KINASE_DOM"/>
    <property type="match status" value="1"/>
</dbReference>
<dbReference type="Pfam" id="PF13424">
    <property type="entry name" value="TPR_12"/>
    <property type="match status" value="1"/>
</dbReference>
<feature type="domain" description="Protein kinase" evidence="3">
    <location>
        <begin position="58"/>
        <end position="317"/>
    </location>
</feature>
<proteinExistence type="predicted"/>
<keyword evidence="1" id="KW-0677">Repeat</keyword>
<protein>
    <submittedName>
        <fullName evidence="4">Protein kinase</fullName>
    </submittedName>
</protein>
<evidence type="ECO:0000256" key="1">
    <source>
        <dbReference type="ARBA" id="ARBA00022737"/>
    </source>
</evidence>
<dbReference type="SUPFAM" id="SSF56112">
    <property type="entry name" value="Protein kinase-like (PK-like)"/>
    <property type="match status" value="1"/>
</dbReference>
<keyword evidence="4" id="KW-0418">Kinase</keyword>
<sequence>MRQIYQILKQLKAKRNIQVIKQNMDYVKQDLQNWKSLVNSFPSVIIDLISQKLNQNGYTNISYLQKGVQGEILKAYSNNDSKFVQINIQQQNKNEYQSIKDQYDSLIALKDTQYIVKYLRMIYFEDIFIAAIVSECYSTTLKDEMQSLREKGSWFQDEAISLSIINLCLIVQELHLNQITHYNLEPSKIVKQDDGLYKINDLSLYVSLKIDKQAAISYLKSSSRYGSPELDQMIEKGNVQAVNEKSDVFSMALIIFEVLGYPIDDIIIKQIQNGHFTDQQIVDGFRFKQLQKLLIDSFFSLAQEKRIESYEIVHALLPLLPLTQQGLNKVYNQLEFIVKKDPYSFIQNVPFIQKARAFNKLAQIIVLNNLPNSQKQDVVNSELEASDIFFELGDAFKSLELRLKALSYYQQTQPNNNLKLAQINTKIASSYMKSQDYNNTLKYAETGFLQSIEAHKGDSINGASCLYMLSWCYFGLNDLQKALDYGQRSLEMKKKVYPQNDLQIAVSLSFIGSIYDKLNQIDVGLQYKLEALDIRQYQFNQGNKSAYVHLIYSNIALGSAYIQMKEYQTALNYHMQAYELRKMIYGLYHQDTVESLQRIKYIYTQINKDEVKRVQQEIDNILSNPKYRKTH</sequence>
<dbReference type="RefSeq" id="XP_001007163.2">
    <property type="nucleotide sequence ID" value="XM_001007163.2"/>
</dbReference>
<dbReference type="GeneID" id="7829068"/>
<dbReference type="PANTHER" id="PTHR45641:SF19">
    <property type="entry name" value="NEPHROCYSTIN-3"/>
    <property type="match status" value="1"/>
</dbReference>
<organism evidence="4 5">
    <name type="scientific">Tetrahymena thermophila (strain SB210)</name>
    <dbReference type="NCBI Taxonomy" id="312017"/>
    <lineage>
        <taxon>Eukaryota</taxon>
        <taxon>Sar</taxon>
        <taxon>Alveolata</taxon>
        <taxon>Ciliophora</taxon>
        <taxon>Intramacronucleata</taxon>
        <taxon>Oligohymenophorea</taxon>
        <taxon>Hymenostomatida</taxon>
        <taxon>Tetrahymenina</taxon>
        <taxon>Tetrahymenidae</taxon>
        <taxon>Tetrahymena</taxon>
    </lineage>
</organism>
<dbReference type="Pfam" id="PF13374">
    <property type="entry name" value="TPR_10"/>
    <property type="match status" value="1"/>
</dbReference>
<dbReference type="InterPro" id="IPR000719">
    <property type="entry name" value="Prot_kinase_dom"/>
</dbReference>
<dbReference type="Gene3D" id="1.10.510.10">
    <property type="entry name" value="Transferase(Phosphotransferase) domain 1"/>
    <property type="match status" value="1"/>
</dbReference>
<dbReference type="SMART" id="SM00220">
    <property type="entry name" value="S_TKc"/>
    <property type="match status" value="1"/>
</dbReference>
<dbReference type="KEGG" id="tet:TTHERM_00214670"/>
<keyword evidence="5" id="KW-1185">Reference proteome</keyword>
<dbReference type="EMBL" id="GG662857">
    <property type="protein sequence ID" value="EAR86918.2"/>
    <property type="molecule type" value="Genomic_DNA"/>
</dbReference>
<dbReference type="InterPro" id="IPR011009">
    <property type="entry name" value="Kinase-like_dom_sf"/>
</dbReference>